<evidence type="ECO:0000256" key="1">
    <source>
        <dbReference type="ARBA" id="ARBA00004141"/>
    </source>
</evidence>
<dbReference type="PANTHER" id="PTHR16100:SF4">
    <property type="entry name" value="PHOSPHOINOSITIDE-INTERACTING PROTEIN"/>
    <property type="match status" value="1"/>
</dbReference>
<dbReference type="AlphaFoldDB" id="A0A8J7T8E1"/>
<evidence type="ECO:0000256" key="4">
    <source>
        <dbReference type="ARBA" id="ARBA00023136"/>
    </source>
</evidence>
<reference evidence="6" key="1">
    <citation type="journal article" date="2021" name="Cell">
        <title>Tracing the genetic footprints of vertebrate landing in non-teleost ray-finned fishes.</title>
        <authorList>
            <person name="Bi X."/>
            <person name="Wang K."/>
            <person name="Yang L."/>
            <person name="Pan H."/>
            <person name="Jiang H."/>
            <person name="Wei Q."/>
            <person name="Fang M."/>
            <person name="Yu H."/>
            <person name="Zhu C."/>
            <person name="Cai Y."/>
            <person name="He Y."/>
            <person name="Gan X."/>
            <person name="Zeng H."/>
            <person name="Yu D."/>
            <person name="Zhu Y."/>
            <person name="Jiang H."/>
            <person name="Qiu Q."/>
            <person name="Yang H."/>
            <person name="Zhang Y.E."/>
            <person name="Wang W."/>
            <person name="Zhu M."/>
            <person name="He S."/>
            <person name="Zhang G."/>
        </authorList>
    </citation>
    <scope>NUCLEOTIDE SEQUENCE</scope>
    <source>
        <strain evidence="6">Allg_001</strain>
    </source>
</reference>
<evidence type="ECO:0000313" key="6">
    <source>
        <dbReference type="EMBL" id="MBN3313541.1"/>
    </source>
</evidence>
<sequence>MEMSTENVALGQRSRSESNDLLTFQTESTIFSLSRSESLWTNESRSAWETYQKPIIVMSAGGAILLSGIILSSMYFADKYRNATEFLGPAFLSIGLMILVFGLVWVPIIREKRKQSSVKRLFSYYKPPFFHL</sequence>
<comment type="subcellular location">
    <subcellularLocation>
        <location evidence="1">Membrane</location>
        <topology evidence="1">Multi-pass membrane protein</topology>
    </subcellularLocation>
</comment>
<evidence type="ECO:0000313" key="7">
    <source>
        <dbReference type="Proteomes" id="UP000736164"/>
    </source>
</evidence>
<evidence type="ECO:0000256" key="3">
    <source>
        <dbReference type="ARBA" id="ARBA00022989"/>
    </source>
</evidence>
<protein>
    <submittedName>
        <fullName evidence="6">PIRT protein</fullName>
    </submittedName>
</protein>
<feature type="non-terminal residue" evidence="6">
    <location>
        <position position="1"/>
    </location>
</feature>
<feature type="transmembrane region" description="Helical" evidence="5">
    <location>
        <begin position="89"/>
        <end position="109"/>
    </location>
</feature>
<evidence type="ECO:0000256" key="5">
    <source>
        <dbReference type="SAM" id="Phobius"/>
    </source>
</evidence>
<proteinExistence type="predicted"/>
<feature type="non-terminal residue" evidence="6">
    <location>
        <position position="132"/>
    </location>
</feature>
<dbReference type="PANTHER" id="PTHR16100">
    <property type="entry name" value="PHOSPHOINOSITIDE-INTERACTING PROTEIN FAMILY MEMBER"/>
    <property type="match status" value="1"/>
</dbReference>
<dbReference type="GO" id="GO:0005886">
    <property type="term" value="C:plasma membrane"/>
    <property type="evidence" value="ECO:0007669"/>
    <property type="project" value="TreeGrafter"/>
</dbReference>
<keyword evidence="2 5" id="KW-0812">Transmembrane</keyword>
<accession>A0A8J7T8E1</accession>
<comment type="caution">
    <text evidence="6">The sequence shown here is derived from an EMBL/GenBank/DDBJ whole genome shotgun (WGS) entry which is preliminary data.</text>
</comment>
<dbReference type="InterPro" id="IPR028068">
    <property type="entry name" value="PIRT"/>
</dbReference>
<dbReference type="GO" id="GO:1902936">
    <property type="term" value="F:phosphatidylinositol bisphosphate binding"/>
    <property type="evidence" value="ECO:0007669"/>
    <property type="project" value="TreeGrafter"/>
</dbReference>
<keyword evidence="3 5" id="KW-1133">Transmembrane helix</keyword>
<gene>
    <name evidence="6" type="primary">Pirt_0</name>
    <name evidence="6" type="ORF">GTO95_0002173</name>
</gene>
<keyword evidence="4 5" id="KW-0472">Membrane</keyword>
<feature type="transmembrane region" description="Helical" evidence="5">
    <location>
        <begin position="55"/>
        <end position="77"/>
    </location>
</feature>
<keyword evidence="7" id="KW-1185">Reference proteome</keyword>
<organism evidence="6 7">
    <name type="scientific">Atractosteus spatula</name>
    <name type="common">Alligator gar</name>
    <name type="synonym">Lepisosteus spatula</name>
    <dbReference type="NCBI Taxonomy" id="7917"/>
    <lineage>
        <taxon>Eukaryota</taxon>
        <taxon>Metazoa</taxon>
        <taxon>Chordata</taxon>
        <taxon>Craniata</taxon>
        <taxon>Vertebrata</taxon>
        <taxon>Euteleostomi</taxon>
        <taxon>Actinopterygii</taxon>
        <taxon>Neopterygii</taxon>
        <taxon>Holostei</taxon>
        <taxon>Semionotiformes</taxon>
        <taxon>Lepisosteidae</taxon>
        <taxon>Atractosteus</taxon>
    </lineage>
</organism>
<evidence type="ECO:0000256" key="2">
    <source>
        <dbReference type="ARBA" id="ARBA00022692"/>
    </source>
</evidence>
<name>A0A8J7T8E1_ATRSP</name>
<dbReference type="Proteomes" id="UP000736164">
    <property type="component" value="Unassembled WGS sequence"/>
</dbReference>
<dbReference type="EMBL" id="JAAWVO010011700">
    <property type="protein sequence ID" value="MBN3313541.1"/>
    <property type="molecule type" value="Genomic_DNA"/>
</dbReference>
<dbReference type="Pfam" id="PF15099">
    <property type="entry name" value="PIRT"/>
    <property type="match status" value="1"/>
</dbReference>
<dbReference type="GO" id="GO:0044325">
    <property type="term" value="F:transmembrane transporter binding"/>
    <property type="evidence" value="ECO:0007669"/>
    <property type="project" value="TreeGrafter"/>
</dbReference>